<evidence type="ECO:0000256" key="3">
    <source>
        <dbReference type="ARBA" id="ARBA00022449"/>
    </source>
</evidence>
<dbReference type="PANTHER" id="PTHR33451">
    <property type="entry name" value="MALATE-2H(+)/NA(+)-LACTATE ANTIPORTER"/>
    <property type="match status" value="1"/>
</dbReference>
<dbReference type="Proteomes" id="UP000198847">
    <property type="component" value="Unassembled WGS sequence"/>
</dbReference>
<evidence type="ECO:0000256" key="6">
    <source>
        <dbReference type="ARBA" id="ARBA00022989"/>
    </source>
</evidence>
<evidence type="ECO:0000259" key="10">
    <source>
        <dbReference type="Pfam" id="PF03553"/>
    </source>
</evidence>
<comment type="subcellular location">
    <subcellularLocation>
        <location evidence="1">Cell membrane</location>
        <topology evidence="1">Multi-pass membrane protein</topology>
    </subcellularLocation>
</comment>
<feature type="transmembrane region" description="Helical" evidence="9">
    <location>
        <begin position="220"/>
        <end position="241"/>
    </location>
</feature>
<feature type="transmembrane region" description="Helical" evidence="9">
    <location>
        <begin position="85"/>
        <end position="105"/>
    </location>
</feature>
<dbReference type="EMBL" id="FODY01000015">
    <property type="protein sequence ID" value="SEP24818.1"/>
    <property type="molecule type" value="Genomic_DNA"/>
</dbReference>
<keyword evidence="2" id="KW-0813">Transport</keyword>
<dbReference type="GO" id="GO:0015297">
    <property type="term" value="F:antiporter activity"/>
    <property type="evidence" value="ECO:0007669"/>
    <property type="project" value="UniProtKB-KW"/>
</dbReference>
<dbReference type="RefSeq" id="WP_091747896.1">
    <property type="nucleotide sequence ID" value="NZ_FODY01000015.1"/>
</dbReference>
<keyword evidence="5 9" id="KW-0812">Transmembrane</keyword>
<evidence type="ECO:0000313" key="11">
    <source>
        <dbReference type="EMBL" id="SEP24818.1"/>
    </source>
</evidence>
<dbReference type="STRING" id="112903.SAMN04490178_11516"/>
<feature type="domain" description="Na+/H+ antiporter NhaC-like C-terminal" evidence="10">
    <location>
        <begin position="149"/>
        <end position="412"/>
    </location>
</feature>
<feature type="transmembrane region" description="Helical" evidence="9">
    <location>
        <begin position="6"/>
        <end position="39"/>
    </location>
</feature>
<comment type="similarity">
    <text evidence="8">Belongs to the NhaC Na(+)/H(+) (TC 2.A.35) antiporter family.</text>
</comment>
<dbReference type="InterPro" id="IPR052180">
    <property type="entry name" value="NhaC_Na-H+_Antiporter"/>
</dbReference>
<dbReference type="InterPro" id="IPR018461">
    <property type="entry name" value="Na/H_Antiport_NhaC-like_C"/>
</dbReference>
<evidence type="ECO:0000256" key="8">
    <source>
        <dbReference type="ARBA" id="ARBA00038435"/>
    </source>
</evidence>
<feature type="transmembrane region" description="Helical" evidence="9">
    <location>
        <begin position="112"/>
        <end position="132"/>
    </location>
</feature>
<evidence type="ECO:0000256" key="9">
    <source>
        <dbReference type="SAM" id="Phobius"/>
    </source>
</evidence>
<name>A0A1H8WCG9_9FIRM</name>
<keyword evidence="3" id="KW-0050">Antiport</keyword>
<keyword evidence="7 9" id="KW-0472">Membrane</keyword>
<evidence type="ECO:0000256" key="2">
    <source>
        <dbReference type="ARBA" id="ARBA00022448"/>
    </source>
</evidence>
<feature type="transmembrane region" description="Helical" evidence="9">
    <location>
        <begin position="186"/>
        <end position="208"/>
    </location>
</feature>
<feature type="transmembrane region" description="Helical" evidence="9">
    <location>
        <begin position="291"/>
        <end position="314"/>
    </location>
</feature>
<protein>
    <submittedName>
        <fullName evidence="11">Transporter, NhaC family</fullName>
    </submittedName>
</protein>
<feature type="transmembrane region" description="Helical" evidence="9">
    <location>
        <begin position="60"/>
        <end position="79"/>
    </location>
</feature>
<proteinExistence type="inferred from homology"/>
<keyword evidence="6 9" id="KW-1133">Transmembrane helix</keyword>
<feature type="transmembrane region" description="Helical" evidence="9">
    <location>
        <begin position="379"/>
        <end position="399"/>
    </location>
</feature>
<evidence type="ECO:0000256" key="7">
    <source>
        <dbReference type="ARBA" id="ARBA00023136"/>
    </source>
</evidence>
<evidence type="ECO:0000256" key="5">
    <source>
        <dbReference type="ARBA" id="ARBA00022692"/>
    </source>
</evidence>
<reference evidence="11 12" key="1">
    <citation type="submission" date="2016-10" db="EMBL/GenBank/DDBJ databases">
        <authorList>
            <person name="de Groot N.N."/>
        </authorList>
    </citation>
    <scope>NUCLEOTIDE SEQUENCE [LARGE SCALE GENOMIC DNA]</scope>
    <source>
        <strain evidence="11 12">DSM 13305</strain>
    </source>
</reference>
<organism evidence="11 12">
    <name type="scientific">Propionispora vibrioides</name>
    <dbReference type="NCBI Taxonomy" id="112903"/>
    <lineage>
        <taxon>Bacteria</taxon>
        <taxon>Bacillati</taxon>
        <taxon>Bacillota</taxon>
        <taxon>Negativicutes</taxon>
        <taxon>Selenomonadales</taxon>
        <taxon>Sporomusaceae</taxon>
        <taxon>Propionispora</taxon>
    </lineage>
</organism>
<evidence type="ECO:0000256" key="4">
    <source>
        <dbReference type="ARBA" id="ARBA00022475"/>
    </source>
</evidence>
<keyword evidence="4" id="KW-1003">Cell membrane</keyword>
<accession>A0A1H8WCG9</accession>
<evidence type="ECO:0000256" key="1">
    <source>
        <dbReference type="ARBA" id="ARBA00004651"/>
    </source>
</evidence>
<dbReference type="OrthoDB" id="9762978at2"/>
<gene>
    <name evidence="11" type="ORF">SAMN04490178_11516</name>
</gene>
<keyword evidence="12" id="KW-1185">Reference proteome</keyword>
<evidence type="ECO:0000313" key="12">
    <source>
        <dbReference type="Proteomes" id="UP000198847"/>
    </source>
</evidence>
<dbReference type="PANTHER" id="PTHR33451:SF3">
    <property type="entry name" value="MALATE-2H(+)_NA(+)-LACTATE ANTIPORTER"/>
    <property type="match status" value="1"/>
</dbReference>
<sequence>MDLAIVFILFFTSLLFSVYQGIAILYPLLLGLICFLLLSRRRGYPISHLLAMMLDGSKKSLLVIKIFVLIGALTAVWRACGTISFIVYYGIAFISAKYFLLSAFLLCCLVSFLLGTSFGTVGTIGIVLMVLAKSGQVDVNMTAGAIIAGAYFGDRCSPMSSSANLIALLTNTDLYINVKNMLKTSWLPFALSVIGYLYLASFNPLTVYDNTMAQEIFTSFNLNMIVLFPAIIILLLALWRVDVKRSMAISIIAGILIGYFVQGISFFPMLKYIIWGYSMEKNGFFADIIQGGGLVSMLKVSLIVLISSAYSGIFKGTGLLNDLEELFEKLSKKLQVYPSLILSSLAAAAFSCNQTLAVMLTHQFSSKSYEVRRLSRYRLAVDLENTVILISVLIPWNIAGAFPAAALSADAGFILYAFYLYLVPLTNLFVSKPSAAKATDSLTRNAGNSEET</sequence>
<feature type="transmembrane region" description="Helical" evidence="9">
    <location>
        <begin position="411"/>
        <end position="430"/>
    </location>
</feature>
<dbReference type="AlphaFoldDB" id="A0A1H8WCG9"/>
<dbReference type="Pfam" id="PF03553">
    <property type="entry name" value="Na_H_antiporter"/>
    <property type="match status" value="1"/>
</dbReference>
<dbReference type="GO" id="GO:0005886">
    <property type="term" value="C:plasma membrane"/>
    <property type="evidence" value="ECO:0007669"/>
    <property type="project" value="UniProtKB-SubCell"/>
</dbReference>
<feature type="transmembrane region" description="Helical" evidence="9">
    <location>
        <begin position="247"/>
        <end position="270"/>
    </location>
</feature>